<evidence type="ECO:0000256" key="1">
    <source>
        <dbReference type="SAM" id="SignalP"/>
    </source>
</evidence>
<dbReference type="Proteomes" id="UP000275846">
    <property type="component" value="Unassembled WGS sequence"/>
</dbReference>
<keyword evidence="1" id="KW-0732">Signal</keyword>
<evidence type="ECO:0000313" key="2">
    <source>
        <dbReference type="EMBL" id="VDM03397.1"/>
    </source>
</evidence>
<reference evidence="4" key="1">
    <citation type="submission" date="2016-06" db="UniProtKB">
        <authorList>
            <consortium name="WormBaseParasite"/>
        </authorList>
    </citation>
    <scope>IDENTIFICATION</scope>
</reference>
<dbReference type="WBParaSite" id="SSLN_0001766001-mRNA-1">
    <property type="protein sequence ID" value="SSLN_0001766001-mRNA-1"/>
    <property type="gene ID" value="SSLN_0001766001"/>
</dbReference>
<reference evidence="2 3" key="2">
    <citation type="submission" date="2018-11" db="EMBL/GenBank/DDBJ databases">
        <authorList>
            <consortium name="Pathogen Informatics"/>
        </authorList>
    </citation>
    <scope>NUCLEOTIDE SEQUENCE [LARGE SCALE GENOMIC DNA]</scope>
    <source>
        <strain evidence="2 3">NST_G2</strain>
    </source>
</reference>
<name>A0A183TKL3_SCHSO</name>
<evidence type="ECO:0000313" key="3">
    <source>
        <dbReference type="Proteomes" id="UP000275846"/>
    </source>
</evidence>
<proteinExistence type="predicted"/>
<gene>
    <name evidence="2" type="ORF">SSLN_LOCUS17011</name>
</gene>
<dbReference type="EMBL" id="UYSU01041826">
    <property type="protein sequence ID" value="VDM03397.1"/>
    <property type="molecule type" value="Genomic_DNA"/>
</dbReference>
<dbReference type="AlphaFoldDB" id="A0A183TKL3"/>
<accession>A0A183TKL3</accession>
<organism evidence="4">
    <name type="scientific">Schistocephalus solidus</name>
    <name type="common">Tapeworm</name>
    <dbReference type="NCBI Taxonomy" id="70667"/>
    <lineage>
        <taxon>Eukaryota</taxon>
        <taxon>Metazoa</taxon>
        <taxon>Spiralia</taxon>
        <taxon>Lophotrochozoa</taxon>
        <taxon>Platyhelminthes</taxon>
        <taxon>Cestoda</taxon>
        <taxon>Eucestoda</taxon>
        <taxon>Diphyllobothriidea</taxon>
        <taxon>Diphyllobothriidae</taxon>
        <taxon>Schistocephalus</taxon>
    </lineage>
</organism>
<keyword evidence="3" id="KW-1185">Reference proteome</keyword>
<sequence>MLPRYFLPLTTPLLLSVSNMGQSQCDVDSDVQSNAMQCSSVVNAPVTAAGWYPTLTCGSLKLVLLSGHTPGNRKDRWAKPGEGLLCCVCLHTRYVCSFPPGLAPLPSSLSTLSPPTSTPSSPLALLSSSLSHLLLYSYFFPFPSLLTLPSSPTVEKNNTARPTCNHVGSPGEVVVLSLIQIVTHCGVR</sequence>
<evidence type="ECO:0000313" key="4">
    <source>
        <dbReference type="WBParaSite" id="SSLN_0001766001-mRNA-1"/>
    </source>
</evidence>
<protein>
    <submittedName>
        <fullName evidence="4">Secreted protein</fullName>
    </submittedName>
</protein>
<feature type="chain" id="PRO_5043141604" evidence="1">
    <location>
        <begin position="26"/>
        <end position="188"/>
    </location>
</feature>
<feature type="signal peptide" evidence="1">
    <location>
        <begin position="1"/>
        <end position="25"/>
    </location>
</feature>